<feature type="transmembrane region" description="Helical" evidence="1">
    <location>
        <begin position="180"/>
        <end position="197"/>
    </location>
</feature>
<evidence type="ECO:0000313" key="2">
    <source>
        <dbReference type="EMBL" id="SFA77241.1"/>
    </source>
</evidence>
<name>A0A1I0VLS2_9FIRM</name>
<gene>
    <name evidence="2" type="ORF">SAMN05216249_10278</name>
</gene>
<dbReference type="OrthoDB" id="9781069at2"/>
<evidence type="ECO:0000313" key="3">
    <source>
        <dbReference type="Proteomes" id="UP000198838"/>
    </source>
</evidence>
<dbReference type="Pfam" id="PF05857">
    <property type="entry name" value="TraX"/>
    <property type="match status" value="1"/>
</dbReference>
<evidence type="ECO:0000256" key="1">
    <source>
        <dbReference type="SAM" id="Phobius"/>
    </source>
</evidence>
<dbReference type="RefSeq" id="WP_092870071.1">
    <property type="nucleotide sequence ID" value="NZ_FOJY01000002.1"/>
</dbReference>
<dbReference type="STRING" id="1120918.SAMN05216249_10278"/>
<keyword evidence="3" id="KW-1185">Reference proteome</keyword>
<feature type="transmembrane region" description="Helical" evidence="1">
    <location>
        <begin position="129"/>
        <end position="160"/>
    </location>
</feature>
<feature type="transmembrane region" description="Helical" evidence="1">
    <location>
        <begin position="45"/>
        <end position="64"/>
    </location>
</feature>
<dbReference type="AlphaFoldDB" id="A0A1I0VLS2"/>
<keyword evidence="1" id="KW-0812">Transmembrane</keyword>
<dbReference type="Proteomes" id="UP000198838">
    <property type="component" value="Unassembled WGS sequence"/>
</dbReference>
<accession>A0A1I0VLS2</accession>
<keyword evidence="1" id="KW-0472">Membrane</keyword>
<organism evidence="2 3">
    <name type="scientific">Acetitomaculum ruminis DSM 5522</name>
    <dbReference type="NCBI Taxonomy" id="1120918"/>
    <lineage>
        <taxon>Bacteria</taxon>
        <taxon>Bacillati</taxon>
        <taxon>Bacillota</taxon>
        <taxon>Clostridia</taxon>
        <taxon>Lachnospirales</taxon>
        <taxon>Lachnospiraceae</taxon>
        <taxon>Acetitomaculum</taxon>
    </lineage>
</organism>
<feature type="transmembrane region" description="Helical" evidence="1">
    <location>
        <begin position="206"/>
        <end position="226"/>
    </location>
</feature>
<reference evidence="2 3" key="1">
    <citation type="submission" date="2016-10" db="EMBL/GenBank/DDBJ databases">
        <authorList>
            <person name="de Groot N.N."/>
        </authorList>
    </citation>
    <scope>NUCLEOTIDE SEQUENCE [LARGE SCALE GENOMIC DNA]</scope>
    <source>
        <strain evidence="2 3">DSM 5522</strain>
    </source>
</reference>
<feature type="transmembrane region" description="Helical" evidence="1">
    <location>
        <begin position="76"/>
        <end position="94"/>
    </location>
</feature>
<dbReference type="InterPro" id="IPR008875">
    <property type="entry name" value="TraX"/>
</dbReference>
<dbReference type="EMBL" id="FOJY01000002">
    <property type="protein sequence ID" value="SFA77241.1"/>
    <property type="molecule type" value="Genomic_DNA"/>
</dbReference>
<proteinExistence type="predicted"/>
<protein>
    <submittedName>
        <fullName evidence="2">TraX protein</fullName>
    </submittedName>
</protein>
<sequence length="230" mass="26937">MEIIIEKYNNFRNKCGISSFTLKVIAILAMLTDHIGRIFQLEYPVFNIIGRISFPIFAFLLVIGASHTFDIKKYKLRILIFALISEIPFDMALYGEIFHFSSQNVMFTLFIGLYMIEELEKNSSIYIKAVIIIIALLWSDFMYCDYGEYGIMLILVFYYLREYFLADIAGTCIVELASPFNNQVFAILALIPIYLYNEKQGIKMKWIAYVIYPFHFIILFLIKRIIVYST</sequence>
<feature type="transmembrane region" description="Helical" evidence="1">
    <location>
        <begin position="20"/>
        <end position="39"/>
    </location>
</feature>
<keyword evidence="1" id="KW-1133">Transmembrane helix</keyword>